<dbReference type="RefSeq" id="WP_212979057.1">
    <property type="nucleotide sequence ID" value="NZ_AP025343.1"/>
</dbReference>
<dbReference type="AlphaFoldDB" id="A0A919YFL7"/>
<accession>A0A919YFL7</accession>
<dbReference type="InterPro" id="IPR016181">
    <property type="entry name" value="Acyl_CoA_acyltransferase"/>
</dbReference>
<sequence length="182" mass="21345">MNVTVELSTLDDKFIINNLYPLYLHDLAEIRKTMPNAYGVFEDSDDYKTLQEQIPVFDIWWQKENILFPYLIRVDGLPAGFGLVATPPYLVDESEFMMNEFFIMRPYRSKGVGEQAAVSIFNLFPGKWMLFTTEGENNVRTQNFWRKTISNLTSNRYTESDEDLPHFGISKVFRFENNLILE</sequence>
<proteinExistence type="predicted"/>
<organism evidence="1 2">
    <name type="scientific">Paenibacillus azoreducens</name>
    <dbReference type="NCBI Taxonomy" id="116718"/>
    <lineage>
        <taxon>Bacteria</taxon>
        <taxon>Bacillati</taxon>
        <taxon>Bacillota</taxon>
        <taxon>Bacilli</taxon>
        <taxon>Bacillales</taxon>
        <taxon>Paenibacillaceae</taxon>
        <taxon>Paenibacillus</taxon>
    </lineage>
</organism>
<dbReference type="EMBL" id="BORT01000013">
    <property type="protein sequence ID" value="GIO48393.1"/>
    <property type="molecule type" value="Genomic_DNA"/>
</dbReference>
<name>A0A919YFL7_9BACL</name>
<keyword evidence="2" id="KW-1185">Reference proteome</keyword>
<evidence type="ECO:0000313" key="1">
    <source>
        <dbReference type="EMBL" id="GIO48393.1"/>
    </source>
</evidence>
<gene>
    <name evidence="1" type="ORF">J34TS1_31580</name>
</gene>
<comment type="caution">
    <text evidence="1">The sequence shown here is derived from an EMBL/GenBank/DDBJ whole genome shotgun (WGS) entry which is preliminary data.</text>
</comment>
<reference evidence="1 2" key="1">
    <citation type="submission" date="2021-03" db="EMBL/GenBank/DDBJ databases">
        <title>Antimicrobial resistance genes in bacteria isolated from Japanese honey, and their potential for conferring macrolide and lincosamide resistance in the American foulbrood pathogen Paenibacillus larvae.</title>
        <authorList>
            <person name="Okamoto M."/>
            <person name="Kumagai M."/>
            <person name="Kanamori H."/>
            <person name="Takamatsu D."/>
        </authorList>
    </citation>
    <scope>NUCLEOTIDE SEQUENCE [LARGE SCALE GENOMIC DNA]</scope>
    <source>
        <strain evidence="1 2">J34TS1</strain>
    </source>
</reference>
<evidence type="ECO:0000313" key="2">
    <source>
        <dbReference type="Proteomes" id="UP000682811"/>
    </source>
</evidence>
<dbReference type="Proteomes" id="UP000682811">
    <property type="component" value="Unassembled WGS sequence"/>
</dbReference>
<protein>
    <submittedName>
        <fullName evidence="1">Acetyltransferase</fullName>
    </submittedName>
</protein>
<dbReference type="SUPFAM" id="SSF55729">
    <property type="entry name" value="Acyl-CoA N-acyltransferases (Nat)"/>
    <property type="match status" value="1"/>
</dbReference>